<comment type="caution">
    <text evidence="8">The sequence shown here is derived from an EMBL/GenBank/DDBJ whole genome shotgun (WGS) entry which is preliminary data.</text>
</comment>
<feature type="region of interest" description="Disordered" evidence="7">
    <location>
        <begin position="1"/>
        <end position="49"/>
    </location>
</feature>
<gene>
    <name evidence="8" type="ORF">DUNSADRAFT_5355</name>
</gene>
<reference evidence="8" key="1">
    <citation type="submission" date="2017-08" db="EMBL/GenBank/DDBJ databases">
        <authorList>
            <person name="Polle J.E."/>
            <person name="Barry K."/>
            <person name="Cushman J."/>
            <person name="Schmutz J."/>
            <person name="Tran D."/>
            <person name="Hathwaick L.T."/>
            <person name="Yim W.C."/>
            <person name="Jenkins J."/>
            <person name="Mckie-Krisberg Z.M."/>
            <person name="Prochnik S."/>
            <person name="Lindquist E."/>
            <person name="Dockter R.B."/>
            <person name="Adam C."/>
            <person name="Molina H."/>
            <person name="Bunkerborg J."/>
            <person name="Jin E."/>
            <person name="Buchheim M."/>
            <person name="Magnuson J."/>
        </authorList>
    </citation>
    <scope>NUCLEOTIDE SEQUENCE</scope>
    <source>
        <strain evidence="8">CCAP 19/18</strain>
    </source>
</reference>
<dbReference type="PANTHER" id="PTHR21649">
    <property type="entry name" value="CHLOROPHYLL A/B BINDING PROTEIN"/>
    <property type="match status" value="1"/>
</dbReference>
<evidence type="ECO:0000256" key="2">
    <source>
        <dbReference type="ARBA" id="ARBA00022528"/>
    </source>
</evidence>
<dbReference type="SUPFAM" id="SSF103511">
    <property type="entry name" value="Chlorophyll a-b binding protein"/>
    <property type="match status" value="1"/>
</dbReference>
<organism evidence="8 9">
    <name type="scientific">Dunaliella salina</name>
    <name type="common">Green alga</name>
    <name type="synonym">Protococcus salinus</name>
    <dbReference type="NCBI Taxonomy" id="3046"/>
    <lineage>
        <taxon>Eukaryota</taxon>
        <taxon>Viridiplantae</taxon>
        <taxon>Chlorophyta</taxon>
        <taxon>core chlorophytes</taxon>
        <taxon>Chlorophyceae</taxon>
        <taxon>CS clade</taxon>
        <taxon>Chlamydomonadales</taxon>
        <taxon>Dunaliellaceae</taxon>
        <taxon>Dunaliella</taxon>
    </lineage>
</organism>
<keyword evidence="9" id="KW-1185">Reference proteome</keyword>
<comment type="similarity">
    <text evidence="6">Belongs to the light-harvesting chlorophyll a/b-binding (LHC) protein family.</text>
</comment>
<evidence type="ECO:0000256" key="4">
    <source>
        <dbReference type="ARBA" id="ARBA00022640"/>
    </source>
</evidence>
<feature type="compositionally biased region" description="Low complexity" evidence="7">
    <location>
        <begin position="10"/>
        <end position="35"/>
    </location>
</feature>
<dbReference type="InterPro" id="IPR001344">
    <property type="entry name" value="Chloro_AB-bd_pln"/>
</dbReference>
<dbReference type="EMBL" id="MU069641">
    <property type="protein sequence ID" value="KAF5836815.1"/>
    <property type="molecule type" value="Genomic_DNA"/>
</dbReference>
<dbReference type="Pfam" id="PF00504">
    <property type="entry name" value="Chloroa_b-bind"/>
    <property type="match status" value="1"/>
</dbReference>
<evidence type="ECO:0000313" key="9">
    <source>
        <dbReference type="Proteomes" id="UP000815325"/>
    </source>
</evidence>
<sequence>MSGLFEKLKSATSSATSKAAAPAKAAPAKKAAAPKRGASRQVSNPPDLEKWYGPDRKLFLPGGLLDRDDVPEYLNGELAGDYGYDPLGLGKDEEQVEKYRANELLHARWAMLAAAGIIIPEGLQANGADIKGGTWFETGAEMLNGGTLNYFAVPFGVVQNPLPLAAVTLIEIVLLGAVEKFRVDGTGPAGFSPGVGKFDSDIFDGLDKLYPGGPFDPLNLADDPEVFAELQVKEIKNGRLAMIAVLAFAIQSYVTGEGPYANITKHLSDPFGYNLLTVLQGDDRVPTL</sequence>
<comment type="subcellular location">
    <subcellularLocation>
        <location evidence="6">Plastid</location>
        <location evidence="6">Chloroplast thylakoid membrane</location>
    </subcellularLocation>
</comment>
<protein>
    <recommendedName>
        <fullName evidence="6">Chlorophyll a-b binding protein, chloroplastic</fullName>
    </recommendedName>
</protein>
<dbReference type="Gene3D" id="1.10.3460.10">
    <property type="entry name" value="Chlorophyll a/b binding protein domain"/>
    <property type="match status" value="1"/>
</dbReference>
<comment type="function">
    <text evidence="6">The light-harvesting complex (LHC) functions as a light receptor, it captures and delivers excitation energy to photosystems with which it is closely associated.</text>
</comment>
<evidence type="ECO:0000256" key="6">
    <source>
        <dbReference type="RuleBase" id="RU363080"/>
    </source>
</evidence>
<evidence type="ECO:0000256" key="3">
    <source>
        <dbReference type="ARBA" id="ARBA00022531"/>
    </source>
</evidence>
<keyword evidence="6" id="KW-0793">Thylakoid</keyword>
<keyword evidence="4 6" id="KW-0934">Plastid</keyword>
<evidence type="ECO:0000256" key="5">
    <source>
        <dbReference type="ARBA" id="ARBA00022991"/>
    </source>
</evidence>
<keyword evidence="1 6" id="KW-0148">Chlorophyll</keyword>
<keyword evidence="5 6" id="KW-0157">Chromophore</keyword>
<dbReference type="Proteomes" id="UP000815325">
    <property type="component" value="Unassembled WGS sequence"/>
</dbReference>
<keyword evidence="6" id="KW-0603">Photosystem I</keyword>
<proteinExistence type="inferred from homology"/>
<dbReference type="InterPro" id="IPR022796">
    <property type="entry name" value="Chloroa_b-bind"/>
</dbReference>
<evidence type="ECO:0000256" key="1">
    <source>
        <dbReference type="ARBA" id="ARBA00022494"/>
    </source>
</evidence>
<accession>A0ABQ7GQD1</accession>
<keyword evidence="6" id="KW-0604">Photosystem II</keyword>
<evidence type="ECO:0000313" key="8">
    <source>
        <dbReference type="EMBL" id="KAF5836815.1"/>
    </source>
</evidence>
<keyword evidence="2 6" id="KW-0150">Chloroplast</keyword>
<keyword evidence="3 6" id="KW-0602">Photosynthesis</keyword>
<name>A0ABQ7GQD1_DUNSA</name>
<evidence type="ECO:0000256" key="7">
    <source>
        <dbReference type="SAM" id="MobiDB-lite"/>
    </source>
</evidence>